<evidence type="ECO:0000256" key="10">
    <source>
        <dbReference type="SAM" id="MobiDB-lite"/>
    </source>
</evidence>
<protein>
    <recommendedName>
        <fullName evidence="7">DNA 3'-5' helicase</fullName>
        <ecNumber evidence="7">5.6.2.4</ecNumber>
    </recommendedName>
</protein>
<gene>
    <name evidence="13" type="ORF">IWW36_002530</name>
</gene>
<keyword evidence="3 9" id="KW-0347">Helicase</keyword>
<evidence type="ECO:0000256" key="3">
    <source>
        <dbReference type="ARBA" id="ARBA00022806"/>
    </source>
</evidence>
<evidence type="ECO:0000256" key="7">
    <source>
        <dbReference type="ARBA" id="ARBA00034808"/>
    </source>
</evidence>
<dbReference type="Proteomes" id="UP001139887">
    <property type="component" value="Unassembled WGS sequence"/>
</dbReference>
<reference evidence="13" key="1">
    <citation type="submission" date="2022-07" db="EMBL/GenBank/DDBJ databases">
        <title>Phylogenomic reconstructions and comparative analyses of Kickxellomycotina fungi.</title>
        <authorList>
            <person name="Reynolds N.K."/>
            <person name="Stajich J.E."/>
            <person name="Barry K."/>
            <person name="Grigoriev I.V."/>
            <person name="Crous P."/>
            <person name="Smith M.E."/>
        </authorList>
    </citation>
    <scope>NUCLEOTIDE SEQUENCE</scope>
    <source>
        <strain evidence="13">NRRL 1566</strain>
    </source>
</reference>
<feature type="compositionally biased region" description="Low complexity" evidence="10">
    <location>
        <begin position="35"/>
        <end position="46"/>
    </location>
</feature>
<comment type="caution">
    <text evidence="13">The sequence shown here is derived from an EMBL/GenBank/DDBJ whole genome shotgun (WGS) entry which is preliminary data.</text>
</comment>
<dbReference type="Pfam" id="PF13361">
    <property type="entry name" value="UvrD_C"/>
    <property type="match status" value="1"/>
</dbReference>
<evidence type="ECO:0000259" key="12">
    <source>
        <dbReference type="PROSITE" id="PS51217"/>
    </source>
</evidence>
<dbReference type="GO" id="GO:0016787">
    <property type="term" value="F:hydrolase activity"/>
    <property type="evidence" value="ECO:0007669"/>
    <property type="project" value="UniProtKB-UniRule"/>
</dbReference>
<dbReference type="AlphaFoldDB" id="A0A9W8M0J7"/>
<feature type="compositionally biased region" description="Polar residues" evidence="10">
    <location>
        <begin position="22"/>
        <end position="34"/>
    </location>
</feature>
<organism evidence="13 14">
    <name type="scientific">Coemansia brasiliensis</name>
    <dbReference type="NCBI Taxonomy" id="2650707"/>
    <lineage>
        <taxon>Eukaryota</taxon>
        <taxon>Fungi</taxon>
        <taxon>Fungi incertae sedis</taxon>
        <taxon>Zoopagomycota</taxon>
        <taxon>Kickxellomycotina</taxon>
        <taxon>Kickxellomycetes</taxon>
        <taxon>Kickxellales</taxon>
        <taxon>Kickxellaceae</taxon>
        <taxon>Coemansia</taxon>
    </lineage>
</organism>
<dbReference type="InterPro" id="IPR027417">
    <property type="entry name" value="P-loop_NTPase"/>
</dbReference>
<evidence type="ECO:0000256" key="6">
    <source>
        <dbReference type="ARBA" id="ARBA00034617"/>
    </source>
</evidence>
<keyword evidence="2 9" id="KW-0378">Hydrolase</keyword>
<dbReference type="SUPFAM" id="SSF52540">
    <property type="entry name" value="P-loop containing nucleoside triphosphate hydrolases"/>
    <property type="match status" value="1"/>
</dbReference>
<dbReference type="Gene3D" id="3.40.50.300">
    <property type="entry name" value="P-loop containing nucleotide triphosphate hydrolases"/>
    <property type="match status" value="4"/>
</dbReference>
<dbReference type="InterPro" id="IPR000212">
    <property type="entry name" value="DNA_helicase_UvrD/REP"/>
</dbReference>
<evidence type="ECO:0000256" key="5">
    <source>
        <dbReference type="ARBA" id="ARBA00023235"/>
    </source>
</evidence>
<evidence type="ECO:0000256" key="2">
    <source>
        <dbReference type="ARBA" id="ARBA00022801"/>
    </source>
</evidence>
<dbReference type="EC" id="5.6.2.4" evidence="7"/>
<dbReference type="PROSITE" id="PS51217">
    <property type="entry name" value="UVRD_HELICASE_CTER"/>
    <property type="match status" value="1"/>
</dbReference>
<keyword evidence="4 9" id="KW-0067">ATP-binding</keyword>
<dbReference type="Pfam" id="PF00580">
    <property type="entry name" value="UvrD-helicase"/>
    <property type="match status" value="1"/>
</dbReference>
<comment type="catalytic activity">
    <reaction evidence="8">
        <text>ATP + H2O = ADP + phosphate + H(+)</text>
        <dbReference type="Rhea" id="RHEA:13065"/>
        <dbReference type="ChEBI" id="CHEBI:15377"/>
        <dbReference type="ChEBI" id="CHEBI:15378"/>
        <dbReference type="ChEBI" id="CHEBI:30616"/>
        <dbReference type="ChEBI" id="CHEBI:43474"/>
        <dbReference type="ChEBI" id="CHEBI:456216"/>
        <dbReference type="EC" id="5.6.2.4"/>
    </reaction>
</comment>
<feature type="region of interest" description="Disordered" evidence="10">
    <location>
        <begin position="1"/>
        <end position="46"/>
    </location>
</feature>
<dbReference type="InterPro" id="IPR014016">
    <property type="entry name" value="UvrD-like_ATP-bd"/>
</dbReference>
<evidence type="ECO:0000313" key="14">
    <source>
        <dbReference type="Proteomes" id="UP001139887"/>
    </source>
</evidence>
<evidence type="ECO:0000256" key="1">
    <source>
        <dbReference type="ARBA" id="ARBA00022741"/>
    </source>
</evidence>
<feature type="compositionally biased region" description="Basic residues" evidence="10">
    <location>
        <begin position="1"/>
        <end position="14"/>
    </location>
</feature>
<keyword evidence="14" id="KW-1185">Reference proteome</keyword>
<evidence type="ECO:0000313" key="13">
    <source>
        <dbReference type="EMBL" id="KAJ2849574.1"/>
    </source>
</evidence>
<accession>A0A9W8M0J7</accession>
<dbReference type="GO" id="GO:0005524">
    <property type="term" value="F:ATP binding"/>
    <property type="evidence" value="ECO:0007669"/>
    <property type="project" value="UniProtKB-UniRule"/>
</dbReference>
<feature type="domain" description="UvrD-like helicase C-terminal" evidence="12">
    <location>
        <begin position="537"/>
        <end position="868"/>
    </location>
</feature>
<evidence type="ECO:0000256" key="4">
    <source>
        <dbReference type="ARBA" id="ARBA00022840"/>
    </source>
</evidence>
<dbReference type="OrthoDB" id="1470711at2759"/>
<dbReference type="PANTHER" id="PTHR11070:SF2">
    <property type="entry name" value="ATP-DEPENDENT DNA HELICASE SRS2"/>
    <property type="match status" value="1"/>
</dbReference>
<dbReference type="PANTHER" id="PTHR11070">
    <property type="entry name" value="UVRD / RECB / PCRA DNA HELICASE FAMILY MEMBER"/>
    <property type="match status" value="1"/>
</dbReference>
<evidence type="ECO:0000256" key="8">
    <source>
        <dbReference type="ARBA" id="ARBA00048988"/>
    </source>
</evidence>
<keyword evidence="5" id="KW-0413">Isomerase</keyword>
<evidence type="ECO:0000259" key="11">
    <source>
        <dbReference type="PROSITE" id="PS51198"/>
    </source>
</evidence>
<keyword evidence="1 9" id="KW-0547">Nucleotide-binding</keyword>
<comment type="catalytic activity">
    <reaction evidence="6">
        <text>Couples ATP hydrolysis with the unwinding of duplex DNA by translocating in the 3'-5' direction.</text>
        <dbReference type="EC" id="5.6.2.4"/>
    </reaction>
</comment>
<dbReference type="PROSITE" id="PS51198">
    <property type="entry name" value="UVRD_HELICASE_ATP_BIND"/>
    <property type="match status" value="1"/>
</dbReference>
<feature type="binding site" evidence="9">
    <location>
        <begin position="147"/>
        <end position="154"/>
    </location>
    <ligand>
        <name>ATP</name>
        <dbReference type="ChEBI" id="CHEBI:30616"/>
    </ligand>
</feature>
<dbReference type="Gene3D" id="1.10.486.10">
    <property type="entry name" value="PCRA, domain 4"/>
    <property type="match status" value="1"/>
</dbReference>
<dbReference type="GO" id="GO:0000725">
    <property type="term" value="P:recombinational repair"/>
    <property type="evidence" value="ECO:0007669"/>
    <property type="project" value="TreeGrafter"/>
</dbReference>
<evidence type="ECO:0000256" key="9">
    <source>
        <dbReference type="PROSITE-ProRule" id="PRU00560"/>
    </source>
</evidence>
<dbReference type="InterPro" id="IPR014017">
    <property type="entry name" value="DNA_helicase_UvrD-like_C"/>
</dbReference>
<feature type="domain" description="UvrD-like helicase ATP-binding" evidence="11">
    <location>
        <begin position="126"/>
        <end position="536"/>
    </location>
</feature>
<dbReference type="EMBL" id="JANBUW010000070">
    <property type="protein sequence ID" value="KAJ2849574.1"/>
    <property type="molecule type" value="Genomic_DNA"/>
</dbReference>
<proteinExistence type="predicted"/>
<name>A0A9W8M0J7_9FUNG</name>
<dbReference type="GO" id="GO:0043138">
    <property type="term" value="F:3'-5' DNA helicase activity"/>
    <property type="evidence" value="ECO:0007669"/>
    <property type="project" value="UniProtKB-EC"/>
</dbReference>
<sequence length="980" mass="109489">MPVRQANRRGRGRGRGILPKQSVKQESPSLSGRGTSAELSSATELSSDIESEANSKYICTRSSNGVQQLTLDSYTVSFTNKRDEIDSKPACTGFASARTALTNRQSEDVKMKIDPGNTSVEQPVIRLDAAQERISKLDFKRPLLIVAGAGSGKTATLCARVIEMMKSGVQPKGILVITFTNKAADELKQRIIRYMQASGLLKSEDMKDKGMVNNLMPSASTFHSWCYGIIMRFYRQLGMRKCPLVAAAESEHKRLMVLAKEQLEDCRRLVQCEQMLNIAPTKAAADDGGEQSIYIHHTEARWNEVLRLARETTGFSIESVDLDQDQNQQQRGKKTKFAEKAQTASQQVSLMRALYEHLYAVKGRVMGLVDLVENPIDFGSSFAGKDLVQGMLGFMYRAKAKGYKPQELPQIERSVLEAYNGMLRRFDLVDFDDILDMTNELLNDRSILEEIRGQFPYLLVDEFQDFNRQQTQLVLKLQEGVGQVTAVGDLKQSIFEFRGATCEENYHIFLEKFVDAQVEGKALGSMESLTTNYRSHKSIVDLSNILALETVDEGDAQLRRLLTPSQAVPDAPVVPVTVWNTSSMHDEAKTIGLRIKAILDRSTCKASDIAVISRCLNFGSYRPTGLIETELLRRGIPFVVRGGKSALKSKRMQIFMALIRLIANPDDDLAAEYCLDELVMGVGPAAARKIKNQGINQLARQSLFEKMAQASTNTSLLNKSARAGLQAFLADIALWQQRQIGHVPLSDLINDIFTKYVAHVEDDNDDKSKSQQASDGDDQGEDAVLDMAKAILDSLFEAPELLPPNVDPNVSRNGPCTMELLQVYSSHLCLLSTAAEDQGKLKKPKDKSGQKGRYEGAVVITTVHQAKGLEWEHVFLNHFIEYMFPMGFRGVSKADEARALMNPQIAKQNQQARALHYREESRLGYVAITRAKTGLYISVLEQYPVFWMEKVFGEPCKPSRFLPNIMYSAESSSKNKRRRY</sequence>
<dbReference type="GO" id="GO:0003677">
    <property type="term" value="F:DNA binding"/>
    <property type="evidence" value="ECO:0007669"/>
    <property type="project" value="InterPro"/>
</dbReference>